<reference evidence="3" key="1">
    <citation type="submission" date="2022-07" db="EMBL/GenBank/DDBJ databases">
        <title>Phylogenomic reconstructions and comparative analyses of Kickxellomycotina fungi.</title>
        <authorList>
            <person name="Reynolds N.K."/>
            <person name="Stajich J.E."/>
            <person name="Barry K."/>
            <person name="Grigoriev I.V."/>
            <person name="Crous P."/>
            <person name="Smith M.E."/>
        </authorList>
    </citation>
    <scope>NUCLEOTIDE SEQUENCE</scope>
    <source>
        <strain evidence="3">NBRC 105414</strain>
    </source>
</reference>
<accession>A0A9W8HEW6</accession>
<dbReference type="EMBL" id="JANBUL010000147">
    <property type="protein sequence ID" value="KAJ2780199.1"/>
    <property type="molecule type" value="Genomic_DNA"/>
</dbReference>
<evidence type="ECO:0000256" key="2">
    <source>
        <dbReference type="SAM" id="Phobius"/>
    </source>
</evidence>
<keyword evidence="2" id="KW-0472">Membrane</keyword>
<keyword evidence="2" id="KW-1133">Transmembrane helix</keyword>
<feature type="region of interest" description="Disordered" evidence="1">
    <location>
        <begin position="47"/>
        <end position="74"/>
    </location>
</feature>
<dbReference type="Proteomes" id="UP001140217">
    <property type="component" value="Unassembled WGS sequence"/>
</dbReference>
<gene>
    <name evidence="3" type="ORF">H4R18_003593</name>
</gene>
<keyword evidence="2" id="KW-0812">Transmembrane</keyword>
<organism evidence="3 4">
    <name type="scientific">Coemansia javaensis</name>
    <dbReference type="NCBI Taxonomy" id="2761396"/>
    <lineage>
        <taxon>Eukaryota</taxon>
        <taxon>Fungi</taxon>
        <taxon>Fungi incertae sedis</taxon>
        <taxon>Zoopagomycota</taxon>
        <taxon>Kickxellomycotina</taxon>
        <taxon>Kickxellomycetes</taxon>
        <taxon>Kickxellales</taxon>
        <taxon>Kickxellaceae</taxon>
        <taxon>Coemansia</taxon>
    </lineage>
</organism>
<evidence type="ECO:0000256" key="1">
    <source>
        <dbReference type="SAM" id="MobiDB-lite"/>
    </source>
</evidence>
<feature type="transmembrane region" description="Helical" evidence="2">
    <location>
        <begin position="6"/>
        <end position="26"/>
    </location>
</feature>
<dbReference type="AlphaFoldDB" id="A0A9W8HEW6"/>
<evidence type="ECO:0000313" key="4">
    <source>
        <dbReference type="Proteomes" id="UP001140217"/>
    </source>
</evidence>
<sequence>MSFLQRFGPPLVAGIAGAAIATYTLLPALRAMKSSEDAHREEIRRVIAEQDQQQPDGTAAAAGAGNSSSHGRQV</sequence>
<comment type="caution">
    <text evidence="3">The sequence shown here is derived from an EMBL/GenBank/DDBJ whole genome shotgun (WGS) entry which is preliminary data.</text>
</comment>
<keyword evidence="4" id="KW-1185">Reference proteome</keyword>
<evidence type="ECO:0000313" key="3">
    <source>
        <dbReference type="EMBL" id="KAJ2780199.1"/>
    </source>
</evidence>
<protein>
    <submittedName>
        <fullName evidence="3">Uncharacterized protein</fullName>
    </submittedName>
</protein>
<proteinExistence type="predicted"/>
<name>A0A9W8HEW6_9FUNG</name>